<gene>
    <name evidence="1" type="ORF">S03H2_44004</name>
</gene>
<dbReference type="EMBL" id="BARU01027492">
    <property type="protein sequence ID" value="GAH74651.1"/>
    <property type="molecule type" value="Genomic_DNA"/>
</dbReference>
<accession>X1HWW8</accession>
<feature type="non-terminal residue" evidence="1">
    <location>
        <position position="1"/>
    </location>
</feature>
<comment type="caution">
    <text evidence="1">The sequence shown here is derived from an EMBL/GenBank/DDBJ whole genome shotgun (WGS) entry which is preliminary data.</text>
</comment>
<proteinExistence type="predicted"/>
<reference evidence="1" key="1">
    <citation type="journal article" date="2014" name="Front. Microbiol.">
        <title>High frequency of phylogenetically diverse reductive dehalogenase-homologous genes in deep subseafloor sedimentary metagenomes.</title>
        <authorList>
            <person name="Kawai M."/>
            <person name="Futagami T."/>
            <person name="Toyoda A."/>
            <person name="Takaki Y."/>
            <person name="Nishi S."/>
            <person name="Hori S."/>
            <person name="Arai W."/>
            <person name="Tsubouchi T."/>
            <person name="Morono Y."/>
            <person name="Uchiyama I."/>
            <person name="Ito T."/>
            <person name="Fujiyama A."/>
            <person name="Inagaki F."/>
            <person name="Takami H."/>
        </authorList>
    </citation>
    <scope>NUCLEOTIDE SEQUENCE</scope>
    <source>
        <strain evidence="1">Expedition CK06-06</strain>
    </source>
</reference>
<dbReference type="AlphaFoldDB" id="X1HWW8"/>
<sequence length="60" mass="7052">DLESDGIVQYEFDQFPVNLLNEVLENTISRYIKLDVIQNTEAICKKESKEWCKKHYSNGD</sequence>
<organism evidence="1">
    <name type="scientific">marine sediment metagenome</name>
    <dbReference type="NCBI Taxonomy" id="412755"/>
    <lineage>
        <taxon>unclassified sequences</taxon>
        <taxon>metagenomes</taxon>
        <taxon>ecological metagenomes</taxon>
    </lineage>
</organism>
<name>X1HWW8_9ZZZZ</name>
<evidence type="ECO:0000313" key="1">
    <source>
        <dbReference type="EMBL" id="GAH74651.1"/>
    </source>
</evidence>
<protein>
    <submittedName>
        <fullName evidence="1">Uncharacterized protein</fullName>
    </submittedName>
</protein>